<dbReference type="EMBL" id="MT141387">
    <property type="protein sequence ID" value="QJA59890.1"/>
    <property type="molecule type" value="Genomic_DNA"/>
</dbReference>
<dbReference type="EMBL" id="MT142333">
    <property type="protein sequence ID" value="QJA78372.1"/>
    <property type="molecule type" value="Genomic_DNA"/>
</dbReference>
<name>A0A6M3K983_9ZZZZ</name>
<dbReference type="AlphaFoldDB" id="A0A6M3K983"/>
<evidence type="ECO:0000313" key="2">
    <source>
        <dbReference type="EMBL" id="QJA78372.1"/>
    </source>
</evidence>
<reference evidence="2" key="1">
    <citation type="submission" date="2020-03" db="EMBL/GenBank/DDBJ databases">
        <title>The deep terrestrial virosphere.</title>
        <authorList>
            <person name="Holmfeldt K."/>
            <person name="Nilsson E."/>
            <person name="Simone D."/>
            <person name="Lopez-Fernandez M."/>
            <person name="Wu X."/>
            <person name="de Brujin I."/>
            <person name="Lundin D."/>
            <person name="Andersson A."/>
            <person name="Bertilsson S."/>
            <person name="Dopson M."/>
        </authorList>
    </citation>
    <scope>NUCLEOTIDE SEQUENCE</scope>
    <source>
        <strain evidence="2">MM415A01080</strain>
        <strain evidence="1">MM415B01222</strain>
    </source>
</reference>
<protein>
    <submittedName>
        <fullName evidence="2">Uncharacterized protein</fullName>
    </submittedName>
</protein>
<gene>
    <name evidence="2" type="ORF">MM415A01080_0019</name>
    <name evidence="1" type="ORF">MM415B01222_0036</name>
</gene>
<evidence type="ECO:0000313" key="1">
    <source>
        <dbReference type="EMBL" id="QJA59890.1"/>
    </source>
</evidence>
<organism evidence="2">
    <name type="scientific">viral metagenome</name>
    <dbReference type="NCBI Taxonomy" id="1070528"/>
    <lineage>
        <taxon>unclassified sequences</taxon>
        <taxon>metagenomes</taxon>
        <taxon>organismal metagenomes</taxon>
    </lineage>
</organism>
<accession>A0A6M3K983</accession>
<sequence>MSGINSELLALLDIDTIQSEIIIKLTDEISERVSEDIRNKLFTKAEAQVDITVAAIIEEVTTQVFQPVTSWGEPNGEPTSIRGMMEKSIKDWWNTNVDRQGSPSNYNCKPRAQYYAEKVIGEYVDNNLRHEMKQIIDDGKTKVRAAMGEAIATQIKQIW</sequence>
<proteinExistence type="predicted"/>